<evidence type="ECO:0000313" key="3">
    <source>
        <dbReference type="Proteomes" id="UP001152797"/>
    </source>
</evidence>
<dbReference type="AlphaFoldDB" id="A0A9P1GG55"/>
<sequence length="236" mass="25627">VVQNNHLIIPLEQMSVPWPLTGLDVGFGLLHCLASEASTTCDLQSSCLASHVDSEQQHPSEPRVHSMQGLAFDRLEITCSSRATIAAALGLCNGIFESVAVLSAGCPMLATVHKPLPFDPSVWIKVRSCVTSSPLWPHIKAPPHPSTFSWILEIYTVKTFSARETMAKLPQGTSPQLDVPVRHLDLPGAGGPKLWVLSLENCDYELAARALCWPPSTRLHVGQPLLYTHCVPSGKK</sequence>
<feature type="non-terminal residue" evidence="1">
    <location>
        <position position="1"/>
    </location>
</feature>
<proteinExistence type="predicted"/>
<dbReference type="EMBL" id="CAMXCT030005412">
    <property type="protein sequence ID" value="CAL4799592.1"/>
    <property type="molecule type" value="Genomic_DNA"/>
</dbReference>
<accession>A0A9P1GG55</accession>
<organism evidence="1">
    <name type="scientific">Cladocopium goreaui</name>
    <dbReference type="NCBI Taxonomy" id="2562237"/>
    <lineage>
        <taxon>Eukaryota</taxon>
        <taxon>Sar</taxon>
        <taxon>Alveolata</taxon>
        <taxon>Dinophyceae</taxon>
        <taxon>Suessiales</taxon>
        <taxon>Symbiodiniaceae</taxon>
        <taxon>Cladocopium</taxon>
    </lineage>
</organism>
<keyword evidence="3" id="KW-1185">Reference proteome</keyword>
<evidence type="ECO:0000313" key="1">
    <source>
        <dbReference type="EMBL" id="CAI4012280.1"/>
    </source>
</evidence>
<protein>
    <submittedName>
        <fullName evidence="1">Uncharacterized protein</fullName>
    </submittedName>
</protein>
<feature type="non-terminal residue" evidence="1">
    <location>
        <position position="236"/>
    </location>
</feature>
<gene>
    <name evidence="1" type="ORF">C1SCF055_LOCUS37358</name>
</gene>
<name>A0A9P1GG55_9DINO</name>
<reference evidence="2" key="2">
    <citation type="submission" date="2024-04" db="EMBL/GenBank/DDBJ databases">
        <authorList>
            <person name="Chen Y."/>
            <person name="Shah S."/>
            <person name="Dougan E. K."/>
            <person name="Thang M."/>
            <person name="Chan C."/>
        </authorList>
    </citation>
    <scope>NUCLEOTIDE SEQUENCE [LARGE SCALE GENOMIC DNA]</scope>
</reference>
<dbReference type="Proteomes" id="UP001152797">
    <property type="component" value="Unassembled WGS sequence"/>
</dbReference>
<dbReference type="EMBL" id="CAMXCT020005412">
    <property type="protein sequence ID" value="CAL1165655.1"/>
    <property type="molecule type" value="Genomic_DNA"/>
</dbReference>
<comment type="caution">
    <text evidence="1">The sequence shown here is derived from an EMBL/GenBank/DDBJ whole genome shotgun (WGS) entry which is preliminary data.</text>
</comment>
<dbReference type="EMBL" id="CAMXCT010005412">
    <property type="protein sequence ID" value="CAI4012280.1"/>
    <property type="molecule type" value="Genomic_DNA"/>
</dbReference>
<evidence type="ECO:0000313" key="2">
    <source>
        <dbReference type="EMBL" id="CAL1165655.1"/>
    </source>
</evidence>
<reference evidence="1" key="1">
    <citation type="submission" date="2022-10" db="EMBL/GenBank/DDBJ databases">
        <authorList>
            <person name="Chen Y."/>
            <person name="Dougan E. K."/>
            <person name="Chan C."/>
            <person name="Rhodes N."/>
            <person name="Thang M."/>
        </authorList>
    </citation>
    <scope>NUCLEOTIDE SEQUENCE</scope>
</reference>